<dbReference type="InterPro" id="IPR041347">
    <property type="entry name" value="MftR_C"/>
</dbReference>
<dbReference type="SUPFAM" id="SSF46689">
    <property type="entry name" value="Homeodomain-like"/>
    <property type="match status" value="1"/>
</dbReference>
<dbReference type="RefSeq" id="WP_153431477.1">
    <property type="nucleotide sequence ID" value="NZ_WIPH01000034.1"/>
</dbReference>
<gene>
    <name evidence="7" type="ORF">GFJ39_11620</name>
</gene>
<dbReference type="GO" id="GO:0000976">
    <property type="term" value="F:transcription cis-regulatory region binding"/>
    <property type="evidence" value="ECO:0007669"/>
    <property type="project" value="TreeGrafter"/>
</dbReference>
<sequence length="213" mass="23698">MTTDANQDGEQDGPLRQRKKDRTHAALVREAMRLFSTHGYEETSVDEIAEAAQVSRRTLFRYFPGKADIILAWTGSVTTILTEAIRDVPLDVPLQDAVLAGLVPVVACYSSDRMDAYAVVRLVEGTPALRDMALRRYSEWEETLATALIARLPATEMPSLAARLLARTAIATFRTALDEWMKTGGKSDLEAILRRTFTLQPLLWQNDFPLSSG</sequence>
<dbReference type="PANTHER" id="PTHR30055:SF238">
    <property type="entry name" value="MYCOFACTOCIN BIOSYNTHESIS TRANSCRIPTIONAL REGULATOR MFTR-RELATED"/>
    <property type="match status" value="1"/>
</dbReference>
<dbReference type="InterPro" id="IPR001647">
    <property type="entry name" value="HTH_TetR"/>
</dbReference>
<dbReference type="AlphaFoldDB" id="A0A7X1SSH4"/>
<feature type="DNA-binding region" description="H-T-H motif" evidence="4">
    <location>
        <begin position="44"/>
        <end position="63"/>
    </location>
</feature>
<accession>A0A7X1SSH4</accession>
<dbReference type="Pfam" id="PF00440">
    <property type="entry name" value="TetR_N"/>
    <property type="match status" value="1"/>
</dbReference>
<dbReference type="Pfam" id="PF17754">
    <property type="entry name" value="TetR_C_14"/>
    <property type="match status" value="1"/>
</dbReference>
<evidence type="ECO:0000256" key="2">
    <source>
        <dbReference type="ARBA" id="ARBA00023125"/>
    </source>
</evidence>
<feature type="region of interest" description="Disordered" evidence="5">
    <location>
        <begin position="1"/>
        <end position="22"/>
    </location>
</feature>
<evidence type="ECO:0000313" key="8">
    <source>
        <dbReference type="Proteomes" id="UP000432209"/>
    </source>
</evidence>
<dbReference type="PROSITE" id="PS50977">
    <property type="entry name" value="HTH_TETR_2"/>
    <property type="match status" value="1"/>
</dbReference>
<name>A0A7X1SSH4_9PROT</name>
<dbReference type="InterPro" id="IPR009057">
    <property type="entry name" value="Homeodomain-like_sf"/>
</dbReference>
<proteinExistence type="predicted"/>
<dbReference type="PROSITE" id="PS01081">
    <property type="entry name" value="HTH_TETR_1"/>
    <property type="match status" value="1"/>
</dbReference>
<keyword evidence="3" id="KW-0804">Transcription</keyword>
<dbReference type="EMBL" id="WIPH01000034">
    <property type="protein sequence ID" value="MQR99830.1"/>
    <property type="molecule type" value="Genomic_DNA"/>
</dbReference>
<organism evidence="7 8">
    <name type="scientific">Gluconobacter aidae</name>
    <dbReference type="NCBI Taxonomy" id="2662454"/>
    <lineage>
        <taxon>Bacteria</taxon>
        <taxon>Pseudomonadati</taxon>
        <taxon>Pseudomonadota</taxon>
        <taxon>Alphaproteobacteria</taxon>
        <taxon>Acetobacterales</taxon>
        <taxon>Acetobacteraceae</taxon>
        <taxon>Gluconobacter</taxon>
    </lineage>
</organism>
<evidence type="ECO:0000256" key="1">
    <source>
        <dbReference type="ARBA" id="ARBA00023015"/>
    </source>
</evidence>
<reference evidence="7 8" key="1">
    <citation type="submission" date="2019-10" db="EMBL/GenBank/DDBJ databases">
        <title>Gluconobacter aidae sp. nov., a novel species of acetic acid bacteria isolated in Thailand.</title>
        <authorList>
            <person name="Yukphan P."/>
            <person name="Charoenyingcharoen P."/>
            <person name="Malimas S."/>
            <person name="Muramatsu Y."/>
            <person name="Nakagawa Y."/>
            <person name="Tanasupawat S."/>
            <person name="Yamada Y."/>
        </authorList>
    </citation>
    <scope>NUCLEOTIDE SEQUENCE [LARGE SCALE GENOMIC DNA]</scope>
    <source>
        <strain evidence="7 8">AC10</strain>
    </source>
</reference>
<dbReference type="PRINTS" id="PR00455">
    <property type="entry name" value="HTHTETR"/>
</dbReference>
<keyword evidence="1" id="KW-0805">Transcription regulation</keyword>
<dbReference type="InterPro" id="IPR050109">
    <property type="entry name" value="HTH-type_TetR-like_transc_reg"/>
</dbReference>
<evidence type="ECO:0000256" key="4">
    <source>
        <dbReference type="PROSITE-ProRule" id="PRU00335"/>
    </source>
</evidence>
<protein>
    <submittedName>
        <fullName evidence="7">TetR family transcriptional regulator</fullName>
    </submittedName>
</protein>
<dbReference type="GO" id="GO:0003700">
    <property type="term" value="F:DNA-binding transcription factor activity"/>
    <property type="evidence" value="ECO:0007669"/>
    <property type="project" value="TreeGrafter"/>
</dbReference>
<evidence type="ECO:0000256" key="5">
    <source>
        <dbReference type="SAM" id="MobiDB-lite"/>
    </source>
</evidence>
<dbReference type="PANTHER" id="PTHR30055">
    <property type="entry name" value="HTH-TYPE TRANSCRIPTIONAL REGULATOR RUTR"/>
    <property type="match status" value="1"/>
</dbReference>
<evidence type="ECO:0000313" key="7">
    <source>
        <dbReference type="EMBL" id="MQR99830.1"/>
    </source>
</evidence>
<keyword evidence="2 4" id="KW-0238">DNA-binding</keyword>
<evidence type="ECO:0000256" key="3">
    <source>
        <dbReference type="ARBA" id="ARBA00023163"/>
    </source>
</evidence>
<dbReference type="InterPro" id="IPR023772">
    <property type="entry name" value="DNA-bd_HTH_TetR-type_CS"/>
</dbReference>
<dbReference type="Gene3D" id="1.10.357.10">
    <property type="entry name" value="Tetracycline Repressor, domain 2"/>
    <property type="match status" value="1"/>
</dbReference>
<evidence type="ECO:0000259" key="6">
    <source>
        <dbReference type="PROSITE" id="PS50977"/>
    </source>
</evidence>
<comment type="caution">
    <text evidence="7">The sequence shown here is derived from an EMBL/GenBank/DDBJ whole genome shotgun (WGS) entry which is preliminary data.</text>
</comment>
<keyword evidence="8" id="KW-1185">Reference proteome</keyword>
<dbReference type="Gene3D" id="1.10.10.60">
    <property type="entry name" value="Homeodomain-like"/>
    <property type="match status" value="1"/>
</dbReference>
<feature type="domain" description="HTH tetR-type" evidence="6">
    <location>
        <begin position="21"/>
        <end position="81"/>
    </location>
</feature>
<dbReference type="Proteomes" id="UP000432209">
    <property type="component" value="Unassembled WGS sequence"/>
</dbReference>